<accession>A0A8C7X5P7</accession>
<dbReference type="Gene3D" id="1.10.8.270">
    <property type="entry name" value="putative rabgap domain of human tbc1 domain family member 14 like domains"/>
    <property type="match status" value="1"/>
</dbReference>
<reference evidence="8" key="1">
    <citation type="submission" date="2025-08" db="UniProtKB">
        <authorList>
            <consortium name="Ensembl"/>
        </authorList>
    </citation>
    <scope>IDENTIFICATION</scope>
</reference>
<feature type="compositionally biased region" description="Acidic residues" evidence="5">
    <location>
        <begin position="763"/>
        <end position="772"/>
    </location>
</feature>
<dbReference type="SUPFAM" id="SSF140741">
    <property type="entry name" value="RUN domain-like"/>
    <property type="match status" value="1"/>
</dbReference>
<feature type="region of interest" description="Disordered" evidence="5">
    <location>
        <begin position="211"/>
        <end position="230"/>
    </location>
</feature>
<evidence type="ECO:0000256" key="1">
    <source>
        <dbReference type="ARBA" id="ARBA00004496"/>
    </source>
</evidence>
<feature type="region of interest" description="Disordered" evidence="5">
    <location>
        <begin position="378"/>
        <end position="397"/>
    </location>
</feature>
<organism evidence="8 9">
    <name type="scientific">Oryzias sinensis</name>
    <name type="common">Chinese medaka</name>
    <dbReference type="NCBI Taxonomy" id="183150"/>
    <lineage>
        <taxon>Eukaryota</taxon>
        <taxon>Metazoa</taxon>
        <taxon>Chordata</taxon>
        <taxon>Craniata</taxon>
        <taxon>Vertebrata</taxon>
        <taxon>Euteleostomi</taxon>
        <taxon>Actinopterygii</taxon>
        <taxon>Neopterygii</taxon>
        <taxon>Teleostei</taxon>
        <taxon>Neoteleostei</taxon>
        <taxon>Acanthomorphata</taxon>
        <taxon>Ovalentaria</taxon>
        <taxon>Atherinomorphae</taxon>
        <taxon>Beloniformes</taxon>
        <taxon>Adrianichthyidae</taxon>
        <taxon>Oryziinae</taxon>
        <taxon>Oryzias</taxon>
    </lineage>
</organism>
<evidence type="ECO:0000256" key="5">
    <source>
        <dbReference type="SAM" id="MobiDB-lite"/>
    </source>
</evidence>
<dbReference type="InterPro" id="IPR021935">
    <property type="entry name" value="SGSM1/2_RBD"/>
</dbReference>
<protein>
    <submittedName>
        <fullName evidence="8">Small G protein signaling modulator 1a</fullName>
    </submittedName>
</protein>
<reference evidence="8" key="2">
    <citation type="submission" date="2025-09" db="UniProtKB">
        <authorList>
            <consortium name="Ensembl"/>
        </authorList>
    </citation>
    <scope>IDENTIFICATION</scope>
</reference>
<dbReference type="Gene3D" id="2.30.29.230">
    <property type="match status" value="1"/>
</dbReference>
<feature type="compositionally biased region" description="Polar residues" evidence="5">
    <location>
        <begin position="730"/>
        <end position="742"/>
    </location>
</feature>
<dbReference type="Pfam" id="PF12068">
    <property type="entry name" value="PH_RBD"/>
    <property type="match status" value="1"/>
</dbReference>
<dbReference type="Pfam" id="PF02759">
    <property type="entry name" value="RUN"/>
    <property type="match status" value="1"/>
</dbReference>
<dbReference type="SMART" id="SM00164">
    <property type="entry name" value="TBC"/>
    <property type="match status" value="1"/>
</dbReference>
<name>A0A8C7X5P7_9TELE</name>
<dbReference type="GeneTree" id="ENSGT00940000156871"/>
<dbReference type="SUPFAM" id="SSF47923">
    <property type="entry name" value="Ypt/Rab-GAP domain of gyp1p"/>
    <property type="match status" value="2"/>
</dbReference>
<feature type="compositionally biased region" description="Polar residues" evidence="5">
    <location>
        <begin position="688"/>
        <end position="722"/>
    </location>
</feature>
<dbReference type="PANTHER" id="PTHR22957">
    <property type="entry name" value="TBC1 DOMAIN FAMILY MEMBER GTPASE-ACTIVATING PROTEIN"/>
    <property type="match status" value="1"/>
</dbReference>
<keyword evidence="2" id="KW-0343">GTPase activation</keyword>
<dbReference type="Pfam" id="PF00566">
    <property type="entry name" value="RabGAP-TBC"/>
    <property type="match status" value="1"/>
</dbReference>
<dbReference type="InterPro" id="IPR037213">
    <property type="entry name" value="Run_dom_sf"/>
</dbReference>
<dbReference type="PROSITE" id="PS50086">
    <property type="entry name" value="TBC_RABGAP"/>
    <property type="match status" value="1"/>
</dbReference>
<dbReference type="Gene3D" id="1.20.58.900">
    <property type="match status" value="1"/>
</dbReference>
<evidence type="ECO:0000313" key="8">
    <source>
        <dbReference type="Ensembl" id="ENSOSIP00000008416.1"/>
    </source>
</evidence>
<dbReference type="GO" id="GO:0005096">
    <property type="term" value="F:GTPase activator activity"/>
    <property type="evidence" value="ECO:0007669"/>
    <property type="project" value="UniProtKB-KW"/>
</dbReference>
<comment type="similarity">
    <text evidence="4">Belongs to the RUTBC family.</text>
</comment>
<proteinExistence type="inferred from homology"/>
<evidence type="ECO:0000313" key="9">
    <source>
        <dbReference type="Proteomes" id="UP000694383"/>
    </source>
</evidence>
<feature type="region of interest" description="Disordered" evidence="5">
    <location>
        <begin position="617"/>
        <end position="779"/>
    </location>
</feature>
<dbReference type="CDD" id="cd15784">
    <property type="entry name" value="PH_RUTBC"/>
    <property type="match status" value="1"/>
</dbReference>
<dbReference type="FunFam" id="1.10.472.80:FF:000004">
    <property type="entry name" value="Small G protein signaling modulator 1"/>
    <property type="match status" value="1"/>
</dbReference>
<dbReference type="InterPro" id="IPR035969">
    <property type="entry name" value="Rab-GAP_TBC_sf"/>
</dbReference>
<evidence type="ECO:0000259" key="7">
    <source>
        <dbReference type="PROSITE" id="PS50826"/>
    </source>
</evidence>
<dbReference type="InterPro" id="IPR037745">
    <property type="entry name" value="SGSM1/2"/>
</dbReference>
<dbReference type="Proteomes" id="UP000694383">
    <property type="component" value="Unplaced"/>
</dbReference>
<dbReference type="Gene3D" id="1.10.472.80">
    <property type="entry name" value="Ypt/Rab-GAP domain of gyp1p, domain 3"/>
    <property type="match status" value="1"/>
</dbReference>
<dbReference type="Ensembl" id="ENSOSIT00000008974.1">
    <property type="protein sequence ID" value="ENSOSIP00000008416.1"/>
    <property type="gene ID" value="ENSOSIG00000000473.1"/>
</dbReference>
<dbReference type="AlphaFoldDB" id="A0A8C7X5P7"/>
<dbReference type="InterPro" id="IPR004012">
    <property type="entry name" value="Run_dom"/>
</dbReference>
<dbReference type="PANTHER" id="PTHR22957:SF187">
    <property type="entry name" value="SMALL G PROTEIN SIGNALING MODULATOR 1"/>
    <property type="match status" value="1"/>
</dbReference>
<comment type="subcellular location">
    <subcellularLocation>
        <location evidence="1">Cytoplasm</location>
    </subcellularLocation>
</comment>
<evidence type="ECO:0000256" key="3">
    <source>
        <dbReference type="ARBA" id="ARBA00022490"/>
    </source>
</evidence>
<dbReference type="FunFam" id="2.30.29.230:FF:000001">
    <property type="entry name" value="Small G protein signaling modulator 2"/>
    <property type="match status" value="1"/>
</dbReference>
<keyword evidence="3" id="KW-0963">Cytoplasm</keyword>
<evidence type="ECO:0000256" key="4">
    <source>
        <dbReference type="ARBA" id="ARBA00034124"/>
    </source>
</evidence>
<sequence>EANVPHVKQIMEEAVTRKFVHEDSSHIVSFCAAVEACVLHGLRRRAAGFLRSNKIAALFMKVGKSFPPAEELCKKAQELEQVMETKRSQSLQSQDSLRKMPRLPSLNPQGVKNLWIKAALFEKVLDKIVLFLVENSSKYYEKEALLMDPVDGPILASLLVGPCALEYTKMKTADHFWTDPSADELVQRHRIHSGHCRQDSPTKRPALCIQKRHSSSSMDERPSPSPSARDYVESLHQNNRATLLFGKNNVLVQPRDDMEAIPGYLSLHQTANIMTLKWTPNQLMNGSMADLEYERSVYWDYAMTICLEEIVYLHCHQQVDSGGTVVLVSQDGIQRPPLRFPRGGHLLQFLSCLENGLLPHGQLEPPLWSQRGKGKVFPKLKKRLPPGSGSSDSVSDKEEDEAMDYVFRILFPNSRSEFALPPDLMDQGATMWQPPLRKASCSSCSHGSFSDGTTLKGCNYERTPLKLLCDNMKYQIISRAFYGWLAYCRHLSTVRTHLSALVNHTIVAPDVPGDAYEGLTTDVWQTFLQDSTAYKEHELLRLVYFGGVEPSLRKDVWPFLLGHYKFGMSKAQRKEVDEQVRESYQQTMSEWLGCEGIVRQREKEQHAAALAKCSSGASIDNSGQRMTHHDSTVSNESSRSSDRQSLAHLQSDSSSGTQVFESVEEVEQIELEPKPEEAKQVPRMPNGALQNENSSPDSGHPSSRNFSITSGLSEGSFSTEDSSAPDANHRSTSAPQTLQSSIKAAGGQGGALTGRTDRKVAGEEEDKGEEEGGDHQRSGWEQLPCMHSVFKLHLNNHCICSNTTFTLVSLFHSLLIFLLQQELLDLYTLNLHRIEKDVQRCDRNYWYFTPANLEKLRNIMCSYIWKHLDIGYVQGMCDLLAPLLVILDDEAMAFSCFTELMKRMNQNFPHGGAMDTHFANMRSLIQILDSELFELMHQNGDYTHFYFCYRWFLLDFKRELVYDDVFAVWETIWAAKYVSSSHFVLFIALALVEMYRDIILENNMDFTDIIKFFNEMAEHHNIKKILTLARDLVCKVQMLIENK</sequence>
<keyword evidence="9" id="KW-1185">Reference proteome</keyword>
<feature type="domain" description="Rab-GAP TBC" evidence="6">
    <location>
        <begin position="547"/>
        <end position="976"/>
    </location>
</feature>
<evidence type="ECO:0000259" key="6">
    <source>
        <dbReference type="PROSITE" id="PS50086"/>
    </source>
</evidence>
<feature type="domain" description="RUN" evidence="7">
    <location>
        <begin position="21"/>
        <end position="175"/>
    </location>
</feature>
<dbReference type="FunFam" id="1.20.58.900:FF:000002">
    <property type="entry name" value="small G protein signaling modulator 1"/>
    <property type="match status" value="1"/>
</dbReference>
<dbReference type="FunFam" id="1.10.8.270:FF:000006">
    <property type="entry name" value="Small G protein signaling modulator 2"/>
    <property type="match status" value="1"/>
</dbReference>
<feature type="compositionally biased region" description="Basic and acidic residues" evidence="5">
    <location>
        <begin position="671"/>
        <end position="680"/>
    </location>
</feature>
<feature type="compositionally biased region" description="Polar residues" evidence="5">
    <location>
        <begin position="647"/>
        <end position="660"/>
    </location>
</feature>
<dbReference type="GO" id="GO:0031410">
    <property type="term" value="C:cytoplasmic vesicle"/>
    <property type="evidence" value="ECO:0007669"/>
    <property type="project" value="UniProtKB-ARBA"/>
</dbReference>
<dbReference type="InterPro" id="IPR000195">
    <property type="entry name" value="Rab-GAP-TBC_dom"/>
</dbReference>
<dbReference type="PROSITE" id="PS50826">
    <property type="entry name" value="RUN"/>
    <property type="match status" value="1"/>
</dbReference>
<evidence type="ECO:0000256" key="2">
    <source>
        <dbReference type="ARBA" id="ARBA00022468"/>
    </source>
</evidence>
<dbReference type="SMART" id="SM00593">
    <property type="entry name" value="RUN"/>
    <property type="match status" value="1"/>
</dbReference>